<proteinExistence type="predicted"/>
<dbReference type="AlphaFoldDB" id="A0A0B6YUR4"/>
<dbReference type="PANTHER" id="PTHR36498:SF1">
    <property type="entry name" value="TATA-BINDING PROTEIN-ASSOCIATED FACTOR 172"/>
    <property type="match status" value="1"/>
</dbReference>
<dbReference type="GO" id="GO:0016887">
    <property type="term" value="F:ATP hydrolysis activity"/>
    <property type="evidence" value="ECO:0007669"/>
    <property type="project" value="InterPro"/>
</dbReference>
<evidence type="ECO:0000313" key="1">
    <source>
        <dbReference type="EMBL" id="CEK59958.1"/>
    </source>
</evidence>
<protein>
    <recommendedName>
        <fullName evidence="2">TATA-binding protein interacting (TIP20) domain-containing protein</fullName>
    </recommendedName>
</protein>
<dbReference type="PANTHER" id="PTHR36498">
    <property type="entry name" value="TATA-BINDING PROTEIN-ASSOCIATED FACTOR 172"/>
    <property type="match status" value="1"/>
</dbReference>
<evidence type="ECO:0008006" key="2">
    <source>
        <dbReference type="Google" id="ProtNLM"/>
    </source>
</evidence>
<dbReference type="GO" id="GO:0003677">
    <property type="term" value="F:DNA binding"/>
    <property type="evidence" value="ECO:0007669"/>
    <property type="project" value="InterPro"/>
</dbReference>
<feature type="non-terminal residue" evidence="1">
    <location>
        <position position="99"/>
    </location>
</feature>
<organism evidence="1">
    <name type="scientific">Arion vulgaris</name>
    <dbReference type="NCBI Taxonomy" id="1028688"/>
    <lineage>
        <taxon>Eukaryota</taxon>
        <taxon>Metazoa</taxon>
        <taxon>Spiralia</taxon>
        <taxon>Lophotrochozoa</taxon>
        <taxon>Mollusca</taxon>
        <taxon>Gastropoda</taxon>
        <taxon>Heterobranchia</taxon>
        <taxon>Euthyneura</taxon>
        <taxon>Panpulmonata</taxon>
        <taxon>Eupulmonata</taxon>
        <taxon>Stylommatophora</taxon>
        <taxon>Helicina</taxon>
        <taxon>Arionoidea</taxon>
        <taxon>Arionidae</taxon>
        <taxon>Arion</taxon>
    </lineage>
</organism>
<name>A0A0B6YUR4_9EUPU</name>
<dbReference type="GO" id="GO:0017025">
    <property type="term" value="F:TBP-class protein binding"/>
    <property type="evidence" value="ECO:0007669"/>
    <property type="project" value="InterPro"/>
</dbReference>
<dbReference type="InterPro" id="IPR044972">
    <property type="entry name" value="Mot1"/>
</dbReference>
<gene>
    <name evidence="1" type="primary">ORF37975</name>
</gene>
<reference evidence="1" key="1">
    <citation type="submission" date="2014-12" db="EMBL/GenBank/DDBJ databases">
        <title>Insight into the proteome of Arion vulgaris.</title>
        <authorList>
            <person name="Aradska J."/>
            <person name="Bulat T."/>
            <person name="Smidak R."/>
            <person name="Sarate P."/>
            <person name="Gangsoo J."/>
            <person name="Sialana F."/>
            <person name="Bilban M."/>
            <person name="Lubec G."/>
        </authorList>
    </citation>
    <scope>NUCLEOTIDE SEQUENCE</scope>
    <source>
        <tissue evidence="1">Skin</tissue>
    </source>
</reference>
<dbReference type="InterPro" id="IPR016024">
    <property type="entry name" value="ARM-type_fold"/>
</dbReference>
<accession>A0A0B6YUR4</accession>
<dbReference type="EMBL" id="HACG01013093">
    <property type="protein sequence ID" value="CEK59958.1"/>
    <property type="molecule type" value="Transcribed_RNA"/>
</dbReference>
<sequence length="99" mass="10967">MSTRLDRLFLLLDTGSTSLIRKSAAEQLGDVVRLHPYEINNLMSKTHVYLRSSSWETRVAAGQAVDAIAKNVPQWEPRGAPKSESSMESFVLTGTVLFS</sequence>
<dbReference type="SUPFAM" id="SSF48371">
    <property type="entry name" value="ARM repeat"/>
    <property type="match status" value="1"/>
</dbReference>